<sequence>MSDTTGVHEPWPPPHPVIDAAYGPRFQPPVPPPVPEPGGRRAGWDLTPIEPTPRSSRWLVVFTAICVLFAALGGYLAYRFVSNDQNPTSWDPRVSNLAVFVERETGLSFTRPVRVRFLNDAEFDKLVTDEASSLSDGERRKIADDEAIGRAFGWYTGTTDVVEQKNQLNSAGVLALYSFASREIVVRTDEPNAATFSVAIRATITHEMVHVIQDQHLDVRKLQSNAKGEEQARSVTALIEGHAVYVERRYIFSLPEAEQQAFFDYANKAGDEVDAATKDVAPAITTGLEAPYLTGPILVAAAALTKAGIEQLFVRPPLALDQVLDPWAYFSEDIPETVDAPTEPGSGVEKGTIGMVRLYLTLATAMSPQEAWEAAAGWGNDSYTAARADDKSPICVSWNLVADSETAAKTLHSALSKWVTTRVKQSAVTVDPSTSPIKVRFCDPGTAIAQTLVAETAVDYFYTRANVLEALIENSGSLDVATCATDVVMRTETVANLQEPDDALRGRVAAAVSACSKS</sequence>
<reference evidence="4" key="1">
    <citation type="submission" date="2020-05" db="EMBL/GenBank/DDBJ databases">
        <authorList>
            <person name="Chiriac C."/>
            <person name="Salcher M."/>
            <person name="Ghai R."/>
            <person name="Kavagutti S V."/>
        </authorList>
    </citation>
    <scope>NUCLEOTIDE SEQUENCE</scope>
</reference>
<dbReference type="EMBL" id="CAEZXX010000274">
    <property type="protein sequence ID" value="CAB4733249.1"/>
    <property type="molecule type" value="Genomic_DNA"/>
</dbReference>
<evidence type="ECO:0000313" key="4">
    <source>
        <dbReference type="EMBL" id="CAB4763856.1"/>
    </source>
</evidence>
<evidence type="ECO:0000313" key="3">
    <source>
        <dbReference type="EMBL" id="CAB4733249.1"/>
    </source>
</evidence>
<feature type="region of interest" description="Disordered" evidence="1">
    <location>
        <begin position="22"/>
        <end position="42"/>
    </location>
</feature>
<organism evidence="4">
    <name type="scientific">freshwater metagenome</name>
    <dbReference type="NCBI Taxonomy" id="449393"/>
    <lineage>
        <taxon>unclassified sequences</taxon>
        <taxon>metagenomes</taxon>
        <taxon>ecological metagenomes</taxon>
    </lineage>
</organism>
<keyword evidence="2" id="KW-1133">Transmembrane helix</keyword>
<name>A0A6J6UWL8_9ZZZZ</name>
<evidence type="ECO:0000256" key="2">
    <source>
        <dbReference type="SAM" id="Phobius"/>
    </source>
</evidence>
<dbReference type="EMBL" id="CAEZYY010000031">
    <property type="protein sequence ID" value="CAB4763856.1"/>
    <property type="molecule type" value="Genomic_DNA"/>
</dbReference>
<keyword evidence="2" id="KW-0472">Membrane</keyword>
<dbReference type="AlphaFoldDB" id="A0A6J6UWL8"/>
<evidence type="ECO:0000256" key="1">
    <source>
        <dbReference type="SAM" id="MobiDB-lite"/>
    </source>
</evidence>
<keyword evidence="2" id="KW-0812">Transmembrane</keyword>
<protein>
    <submittedName>
        <fullName evidence="4">Unannotated protein</fullName>
    </submittedName>
</protein>
<accession>A0A6J6UWL8</accession>
<feature type="compositionally biased region" description="Pro residues" evidence="1">
    <location>
        <begin position="26"/>
        <end position="36"/>
    </location>
</feature>
<proteinExistence type="predicted"/>
<feature type="transmembrane region" description="Helical" evidence="2">
    <location>
        <begin position="58"/>
        <end position="78"/>
    </location>
</feature>
<gene>
    <name evidence="3" type="ORF">UFOPK2602_02474</name>
    <name evidence="4" type="ORF">UFOPK2806_01884</name>
</gene>